<organism evidence="3">
    <name type="scientific">Lotharella globosa</name>
    <dbReference type="NCBI Taxonomy" id="91324"/>
    <lineage>
        <taxon>Eukaryota</taxon>
        <taxon>Sar</taxon>
        <taxon>Rhizaria</taxon>
        <taxon>Cercozoa</taxon>
        <taxon>Chlorarachniophyceae</taxon>
        <taxon>Lotharella</taxon>
    </lineage>
</organism>
<sequence>MTRKTRGKARRRRNKENRNKESYPETGSYSLKVTTKSKKAQLWFDRGLRWTFGFNHEEAIRCFNRALENDPYCCMAHWGIGYASGSNYNNPMMLDSKAAYQSSQHALKMSKDGKCSQVERDMIEALAKRYTWPYIDQNTDPEGATKQKSKLGQNYADAMRDKYLKHPKNSDIAFWFAEALMNLRPWRLWEPDPETKKVPEDTEFIVKVLEEHLKLCPTHPGLCHMYIHAMELSPSPSKALAVSNALLDQGGLVPGSGHLLHMPSHIYMWVGNYERAVESNRLAFETDQEYLSITGHTGGIYRAYRMHNLHFLVWAAMFDGQYSTSMKYALQIQNELTAKVLKECGLAQYLEAFAMTRMMVLIRFGKWREILKEPFPKDEETFPAVLATTHYGRGMAYAALGLVEEAEVEQSKFEIAVRVQSCTERILHNNRVFDPEGTCGILNVAQTMLSGEIKYRKGNYEGAFKDLKEAVRRDDALPYDEPWGWMQPARHALGALLSEQKRYKTAREVFLADLTKWPGNLWSLMGLHKCEEALGNHDEAKKIFTQFKLASKRLDETMEAPCACANGRLATTPQKNITDGKRMENRSEIVPTEATFDGKSEEKAMDPRPTVASSTHMGCCGRVVNAVSR</sequence>
<feature type="region of interest" description="Disordered" evidence="2">
    <location>
        <begin position="1"/>
        <end position="28"/>
    </location>
</feature>
<gene>
    <name evidence="3" type="ORF">LGLO00237_LOCUS33561</name>
</gene>
<dbReference type="SUPFAM" id="SSF81901">
    <property type="entry name" value="HCP-like"/>
    <property type="match status" value="1"/>
</dbReference>
<feature type="repeat" description="TPR" evidence="1">
    <location>
        <begin position="40"/>
        <end position="73"/>
    </location>
</feature>
<proteinExistence type="predicted"/>
<feature type="compositionally biased region" description="Basic residues" evidence="2">
    <location>
        <begin position="1"/>
        <end position="15"/>
    </location>
</feature>
<dbReference type="Gene3D" id="1.25.40.10">
    <property type="entry name" value="Tetratricopeptide repeat domain"/>
    <property type="match status" value="2"/>
</dbReference>
<protein>
    <recommendedName>
        <fullName evidence="4">Tetratricopeptide repeat protein 38</fullName>
    </recommendedName>
</protein>
<evidence type="ECO:0000256" key="1">
    <source>
        <dbReference type="PROSITE-ProRule" id="PRU00339"/>
    </source>
</evidence>
<evidence type="ECO:0000256" key="2">
    <source>
        <dbReference type="SAM" id="MobiDB-lite"/>
    </source>
</evidence>
<dbReference type="AlphaFoldDB" id="A0A7S3ZFH2"/>
<dbReference type="PANTHER" id="PTHR45588:SF1">
    <property type="entry name" value="WW DOMAIN-CONTAINING PROTEIN"/>
    <property type="match status" value="1"/>
</dbReference>
<dbReference type="InterPro" id="IPR011990">
    <property type="entry name" value="TPR-like_helical_dom_sf"/>
</dbReference>
<dbReference type="EMBL" id="HBIV01048297">
    <property type="protein sequence ID" value="CAE0681773.1"/>
    <property type="molecule type" value="Transcribed_RNA"/>
</dbReference>
<dbReference type="PROSITE" id="PS50005">
    <property type="entry name" value="TPR"/>
    <property type="match status" value="1"/>
</dbReference>
<reference evidence="3" key="1">
    <citation type="submission" date="2021-01" db="EMBL/GenBank/DDBJ databases">
        <authorList>
            <person name="Corre E."/>
            <person name="Pelletier E."/>
            <person name="Niang G."/>
            <person name="Scheremetjew M."/>
            <person name="Finn R."/>
            <person name="Kale V."/>
            <person name="Holt S."/>
            <person name="Cochrane G."/>
            <person name="Meng A."/>
            <person name="Brown T."/>
            <person name="Cohen L."/>
        </authorList>
    </citation>
    <scope>NUCLEOTIDE SEQUENCE</scope>
    <source>
        <strain evidence="3">CCCM811</strain>
    </source>
</reference>
<accession>A0A7S3ZFH2</accession>
<dbReference type="PANTHER" id="PTHR45588">
    <property type="entry name" value="TPR DOMAIN-CONTAINING PROTEIN"/>
    <property type="match status" value="1"/>
</dbReference>
<keyword evidence="1" id="KW-0802">TPR repeat</keyword>
<dbReference type="InterPro" id="IPR019734">
    <property type="entry name" value="TPR_rpt"/>
</dbReference>
<name>A0A7S3ZFH2_9EUKA</name>
<evidence type="ECO:0008006" key="4">
    <source>
        <dbReference type="Google" id="ProtNLM"/>
    </source>
</evidence>
<evidence type="ECO:0000313" key="3">
    <source>
        <dbReference type="EMBL" id="CAE0681773.1"/>
    </source>
</evidence>